<protein>
    <submittedName>
        <fullName evidence="1">Uncharacterized protein</fullName>
    </submittedName>
</protein>
<accession>A0ABQ6CX91</accession>
<dbReference type="EMBL" id="BSPG01000002">
    <property type="protein sequence ID" value="GLS42714.1"/>
    <property type="molecule type" value="Genomic_DNA"/>
</dbReference>
<comment type="caution">
    <text evidence="1">The sequence shown here is derived from an EMBL/GenBank/DDBJ whole genome shotgun (WGS) entry which is preliminary data.</text>
</comment>
<evidence type="ECO:0000313" key="2">
    <source>
        <dbReference type="Proteomes" id="UP001156881"/>
    </source>
</evidence>
<proteinExistence type="predicted"/>
<sequence>MHEKIEHMRLELSFGWGQATKRTRALLAGIQRTLWAEREVADSAPAESPKSPSEIYGRVVSEEHAQLLAEKFLKIATDLLGPERDEEDVEE</sequence>
<reference evidence="2" key="1">
    <citation type="journal article" date="2019" name="Int. J. Syst. Evol. Microbiol.">
        <title>The Global Catalogue of Microorganisms (GCM) 10K type strain sequencing project: providing services to taxonomists for standard genome sequencing and annotation.</title>
        <authorList>
            <consortium name="The Broad Institute Genomics Platform"/>
            <consortium name="The Broad Institute Genome Sequencing Center for Infectious Disease"/>
            <person name="Wu L."/>
            <person name="Ma J."/>
        </authorList>
    </citation>
    <scope>NUCLEOTIDE SEQUENCE [LARGE SCALE GENOMIC DNA]</scope>
    <source>
        <strain evidence="2">NBRC 107710</strain>
    </source>
</reference>
<name>A0ABQ6CX91_9HYPH</name>
<gene>
    <name evidence="1" type="ORF">GCM10007884_06990</name>
</gene>
<keyword evidence="2" id="KW-1185">Reference proteome</keyword>
<dbReference type="Proteomes" id="UP001156881">
    <property type="component" value="Unassembled WGS sequence"/>
</dbReference>
<evidence type="ECO:0000313" key="1">
    <source>
        <dbReference type="EMBL" id="GLS42714.1"/>
    </source>
</evidence>
<organism evidence="1 2">
    <name type="scientific">Methylobacterium brachythecii</name>
    <dbReference type="NCBI Taxonomy" id="1176177"/>
    <lineage>
        <taxon>Bacteria</taxon>
        <taxon>Pseudomonadati</taxon>
        <taxon>Pseudomonadota</taxon>
        <taxon>Alphaproteobacteria</taxon>
        <taxon>Hyphomicrobiales</taxon>
        <taxon>Methylobacteriaceae</taxon>
        <taxon>Methylobacterium</taxon>
    </lineage>
</organism>